<proteinExistence type="predicted"/>
<feature type="domain" description="Hemerythrin-like" evidence="1">
    <location>
        <begin position="12"/>
        <end position="152"/>
    </location>
</feature>
<name>A0A366XW83_9BACI</name>
<dbReference type="Proteomes" id="UP000253314">
    <property type="component" value="Unassembled WGS sequence"/>
</dbReference>
<reference evidence="2 3" key="1">
    <citation type="submission" date="2018-07" db="EMBL/GenBank/DDBJ databases">
        <title>Lottiidibacillus patelloidae gen. nov., sp. nov., isolated from the intestinal tract of a marine limpet and the reclassification of B. taeanensis BH030017T, B. algicola KMM 3737T and B. hwajinpoensis SW-72T as genus Lottiidibacillus.</title>
        <authorList>
            <person name="Liu R."/>
            <person name="Huang Z."/>
        </authorList>
    </citation>
    <scope>NUCLEOTIDE SEQUENCE [LARGE SCALE GENOMIC DNA]</scope>
    <source>
        <strain evidence="2 3">BH030017</strain>
    </source>
</reference>
<gene>
    <name evidence="2" type="ORF">DS031_16990</name>
</gene>
<evidence type="ECO:0000313" key="3">
    <source>
        <dbReference type="Proteomes" id="UP000253314"/>
    </source>
</evidence>
<evidence type="ECO:0000313" key="2">
    <source>
        <dbReference type="EMBL" id="RBW68403.1"/>
    </source>
</evidence>
<dbReference type="Pfam" id="PF01814">
    <property type="entry name" value="Hemerythrin"/>
    <property type="match status" value="1"/>
</dbReference>
<organism evidence="2 3">
    <name type="scientific">Bacillus taeanensis</name>
    <dbReference type="NCBI Taxonomy" id="273032"/>
    <lineage>
        <taxon>Bacteria</taxon>
        <taxon>Bacillati</taxon>
        <taxon>Bacillota</taxon>
        <taxon>Bacilli</taxon>
        <taxon>Bacillales</taxon>
        <taxon>Bacillaceae</taxon>
        <taxon>Bacillus</taxon>
    </lineage>
</organism>
<dbReference type="PANTHER" id="PTHR39966:SF3">
    <property type="entry name" value="DUF438 DOMAIN-CONTAINING PROTEIN"/>
    <property type="match status" value="1"/>
</dbReference>
<dbReference type="PANTHER" id="PTHR39966">
    <property type="entry name" value="BLL2471 PROTEIN-RELATED"/>
    <property type="match status" value="1"/>
</dbReference>
<comment type="caution">
    <text evidence="2">The sequence shown here is derived from an EMBL/GenBank/DDBJ whole genome shotgun (WGS) entry which is preliminary data.</text>
</comment>
<accession>A0A366XW83</accession>
<dbReference type="EMBL" id="QOCW01000021">
    <property type="protein sequence ID" value="RBW68403.1"/>
    <property type="molecule type" value="Genomic_DNA"/>
</dbReference>
<sequence length="171" mass="19827">MMRNTNVVFCSALEQLKKEHIPLTKQMEEFYELTQEIENDGAAANIENIMNELHEKIKAFVSELEPHSEREEGVLFPMMVPYIGRESGPIAVMEYEHDEAKKQLKHFLAQMEKAERALTMKKAKELANFASQAYLILSEHFMKEENVLFPLANRLLSIEEKEELQSKINAI</sequence>
<evidence type="ECO:0000259" key="1">
    <source>
        <dbReference type="Pfam" id="PF01814"/>
    </source>
</evidence>
<keyword evidence="3" id="KW-1185">Reference proteome</keyword>
<protein>
    <submittedName>
        <fullName evidence="2">Hemerythrin domain-containing protein</fullName>
    </submittedName>
</protein>
<dbReference type="Gene3D" id="1.20.120.520">
    <property type="entry name" value="nmb1532 protein domain like"/>
    <property type="match status" value="1"/>
</dbReference>
<dbReference type="InterPro" id="IPR012312">
    <property type="entry name" value="Hemerythrin-like"/>
</dbReference>
<dbReference type="AlphaFoldDB" id="A0A366XW83"/>
<dbReference type="GO" id="GO:0005886">
    <property type="term" value="C:plasma membrane"/>
    <property type="evidence" value="ECO:0007669"/>
    <property type="project" value="TreeGrafter"/>
</dbReference>
<dbReference type="OrthoDB" id="9792554at2"/>